<dbReference type="InterPro" id="IPR013249">
    <property type="entry name" value="RNA_pol_sigma70_r4_t2"/>
</dbReference>
<dbReference type="AlphaFoldDB" id="A0A1Y3QWS1"/>
<evidence type="ECO:0000259" key="5">
    <source>
        <dbReference type="Pfam" id="PF08281"/>
    </source>
</evidence>
<evidence type="ECO:0000256" key="1">
    <source>
        <dbReference type="ARBA" id="ARBA00010641"/>
    </source>
</evidence>
<dbReference type="SUPFAM" id="SSF88946">
    <property type="entry name" value="Sigma2 domain of RNA polymerase sigma factors"/>
    <property type="match status" value="1"/>
</dbReference>
<dbReference type="GO" id="GO:0006352">
    <property type="term" value="P:DNA-templated transcription initiation"/>
    <property type="evidence" value="ECO:0007669"/>
    <property type="project" value="InterPro"/>
</dbReference>
<dbReference type="PANTHER" id="PTHR43133:SF46">
    <property type="entry name" value="RNA POLYMERASE SIGMA-70 FACTOR ECF SUBFAMILY"/>
    <property type="match status" value="1"/>
</dbReference>
<dbReference type="EMBL" id="NFHB01000003">
    <property type="protein sequence ID" value="OUN04114.1"/>
    <property type="molecule type" value="Genomic_DNA"/>
</dbReference>
<dbReference type="OrthoDB" id="9150024at2"/>
<dbReference type="Gene3D" id="1.10.10.10">
    <property type="entry name" value="Winged helix-like DNA-binding domain superfamily/Winged helix DNA-binding domain"/>
    <property type="match status" value="1"/>
</dbReference>
<gene>
    <name evidence="6" type="ORF">B5G41_06565</name>
</gene>
<dbReference type="GO" id="GO:0016987">
    <property type="term" value="F:sigma factor activity"/>
    <property type="evidence" value="ECO:0007669"/>
    <property type="project" value="UniProtKB-KW"/>
</dbReference>
<dbReference type="InterPro" id="IPR014284">
    <property type="entry name" value="RNA_pol_sigma-70_dom"/>
</dbReference>
<reference evidence="7" key="1">
    <citation type="submission" date="2017-04" db="EMBL/GenBank/DDBJ databases">
        <title>Function of individual gut microbiota members based on whole genome sequencing of pure cultures obtained from chicken caecum.</title>
        <authorList>
            <person name="Medvecky M."/>
            <person name="Cejkova D."/>
            <person name="Polansky O."/>
            <person name="Karasova D."/>
            <person name="Kubasova T."/>
            <person name="Cizek A."/>
            <person name="Rychlik I."/>
        </authorList>
    </citation>
    <scope>NUCLEOTIDE SEQUENCE [LARGE SCALE GENOMIC DNA]</scope>
    <source>
        <strain evidence="7">An90</strain>
    </source>
</reference>
<dbReference type="InterPro" id="IPR013325">
    <property type="entry name" value="RNA_pol_sigma_r2"/>
</dbReference>
<proteinExistence type="inferred from homology"/>
<dbReference type="Proteomes" id="UP000195772">
    <property type="component" value="Unassembled WGS sequence"/>
</dbReference>
<evidence type="ECO:0000256" key="2">
    <source>
        <dbReference type="ARBA" id="ARBA00023015"/>
    </source>
</evidence>
<evidence type="ECO:0000313" key="6">
    <source>
        <dbReference type="EMBL" id="OUN04114.1"/>
    </source>
</evidence>
<dbReference type="InterPro" id="IPR039425">
    <property type="entry name" value="RNA_pol_sigma-70-like"/>
</dbReference>
<organism evidence="6 7">
    <name type="scientific">Alistipes onderdonkii</name>
    <dbReference type="NCBI Taxonomy" id="328813"/>
    <lineage>
        <taxon>Bacteria</taxon>
        <taxon>Pseudomonadati</taxon>
        <taxon>Bacteroidota</taxon>
        <taxon>Bacteroidia</taxon>
        <taxon>Bacteroidales</taxon>
        <taxon>Rikenellaceae</taxon>
        <taxon>Alistipes</taxon>
    </lineage>
</organism>
<sequence>MDHQYWDLIREGDEQAFRTLYSLYEDRLFRYGIGIAHDEELVNNAIQTLFTYLFERRKKLSVPISLYAYLASSLRRLILKELGKRRTDFLSIDELRHTGSDFALEIDVEASMVRAECSELTIRKLQAALGELTNMQREIIYLKYYEGMDNKGIAEVTGYADKTIRNVASTALSRLRQDKTLKNMYN</sequence>
<dbReference type="InterPro" id="IPR036388">
    <property type="entry name" value="WH-like_DNA-bd_sf"/>
</dbReference>
<keyword evidence="3" id="KW-0731">Sigma factor</keyword>
<evidence type="ECO:0000313" key="7">
    <source>
        <dbReference type="Proteomes" id="UP000195772"/>
    </source>
</evidence>
<dbReference type="GO" id="GO:0003677">
    <property type="term" value="F:DNA binding"/>
    <property type="evidence" value="ECO:0007669"/>
    <property type="project" value="InterPro"/>
</dbReference>
<feature type="domain" description="RNA polymerase sigma factor 70 region 4 type 2" evidence="5">
    <location>
        <begin position="123"/>
        <end position="173"/>
    </location>
</feature>
<keyword evidence="2" id="KW-0805">Transcription regulation</keyword>
<dbReference type="InterPro" id="IPR013324">
    <property type="entry name" value="RNA_pol_sigma_r3/r4-like"/>
</dbReference>
<dbReference type="PANTHER" id="PTHR43133">
    <property type="entry name" value="RNA POLYMERASE ECF-TYPE SIGMA FACTO"/>
    <property type="match status" value="1"/>
</dbReference>
<evidence type="ECO:0000256" key="3">
    <source>
        <dbReference type="ARBA" id="ARBA00023082"/>
    </source>
</evidence>
<name>A0A1Y3QWS1_9BACT</name>
<dbReference type="RefSeq" id="WP_032135898.1">
    <property type="nucleotide sequence ID" value="NZ_DAWEOI010000001.1"/>
</dbReference>
<keyword evidence="4" id="KW-0804">Transcription</keyword>
<comment type="similarity">
    <text evidence="1">Belongs to the sigma-70 factor family. ECF subfamily.</text>
</comment>
<dbReference type="Pfam" id="PF08281">
    <property type="entry name" value="Sigma70_r4_2"/>
    <property type="match status" value="1"/>
</dbReference>
<dbReference type="SUPFAM" id="SSF88659">
    <property type="entry name" value="Sigma3 and sigma4 domains of RNA polymerase sigma factors"/>
    <property type="match status" value="1"/>
</dbReference>
<dbReference type="eggNOG" id="COG1595">
    <property type="taxonomic scope" value="Bacteria"/>
</dbReference>
<dbReference type="Gene3D" id="1.10.1740.10">
    <property type="match status" value="1"/>
</dbReference>
<comment type="caution">
    <text evidence="6">The sequence shown here is derived from an EMBL/GenBank/DDBJ whole genome shotgun (WGS) entry which is preliminary data.</text>
</comment>
<protein>
    <submittedName>
        <fullName evidence="6">RNA polymerase subunit sigma</fullName>
    </submittedName>
</protein>
<dbReference type="NCBIfam" id="TIGR02937">
    <property type="entry name" value="sigma70-ECF"/>
    <property type="match status" value="1"/>
</dbReference>
<accession>A0A1Y3QWS1</accession>
<evidence type="ECO:0000256" key="4">
    <source>
        <dbReference type="ARBA" id="ARBA00023163"/>
    </source>
</evidence>